<dbReference type="Gene3D" id="1.20.1630.10">
    <property type="entry name" value="Formate dehydrogenase/DMSO reductase domain"/>
    <property type="match status" value="1"/>
</dbReference>
<evidence type="ECO:0000256" key="1">
    <source>
        <dbReference type="ARBA" id="ARBA00004651"/>
    </source>
</evidence>
<proteinExistence type="inferred from homology"/>
<evidence type="ECO:0000313" key="13">
    <source>
        <dbReference type="EMBL" id="ACU53959.1"/>
    </source>
</evidence>
<name>C7LZ01_ACIFD</name>
<dbReference type="GO" id="GO:0051539">
    <property type="term" value="F:4 iron, 4 sulfur cluster binding"/>
    <property type="evidence" value="ECO:0007669"/>
    <property type="project" value="UniProtKB-KW"/>
</dbReference>
<dbReference type="PROSITE" id="PS51379">
    <property type="entry name" value="4FE4S_FER_2"/>
    <property type="match status" value="3"/>
</dbReference>
<dbReference type="HOGENOM" id="CLU_536150_0_0_11"/>
<feature type="transmembrane region" description="Helical" evidence="11">
    <location>
        <begin position="356"/>
        <end position="379"/>
    </location>
</feature>
<dbReference type="Proteomes" id="UP000000771">
    <property type="component" value="Chromosome"/>
</dbReference>
<protein>
    <submittedName>
        <fullName evidence="13">4Fe-4S ferredoxin iron-sulfur binding domain protein</fullName>
    </submittedName>
</protein>
<feature type="transmembrane region" description="Helical" evidence="11">
    <location>
        <begin position="391"/>
        <end position="415"/>
    </location>
</feature>
<dbReference type="InterPro" id="IPR005614">
    <property type="entry name" value="NrfD-like"/>
</dbReference>
<feature type="transmembrane region" description="Helical" evidence="11">
    <location>
        <begin position="427"/>
        <end position="446"/>
    </location>
</feature>
<dbReference type="GO" id="GO:0046872">
    <property type="term" value="F:metal ion binding"/>
    <property type="evidence" value="ECO:0007669"/>
    <property type="project" value="UniProtKB-KW"/>
</dbReference>
<comment type="subcellular location">
    <subcellularLocation>
        <location evidence="1">Cell membrane</location>
        <topology evidence="1">Multi-pass membrane protein</topology>
    </subcellularLocation>
</comment>
<dbReference type="InterPro" id="IPR050954">
    <property type="entry name" value="ET_IronSulfur_Cluster-Binding"/>
</dbReference>
<comment type="similarity">
    <text evidence="2">Belongs to the NrfD family.</text>
</comment>
<evidence type="ECO:0000259" key="12">
    <source>
        <dbReference type="PROSITE" id="PS51379"/>
    </source>
</evidence>
<keyword evidence="6" id="KW-0479">Metal-binding</keyword>
<dbReference type="AlphaFoldDB" id="C7LZ01"/>
<evidence type="ECO:0000256" key="4">
    <source>
        <dbReference type="ARBA" id="ARBA00022485"/>
    </source>
</evidence>
<evidence type="ECO:0000256" key="9">
    <source>
        <dbReference type="ARBA" id="ARBA00023014"/>
    </source>
</evidence>
<dbReference type="Pfam" id="PF03916">
    <property type="entry name" value="NrfD"/>
    <property type="match status" value="1"/>
</dbReference>
<reference evidence="13 14" key="1">
    <citation type="journal article" date="2009" name="Stand. Genomic Sci.">
        <title>Complete genome sequence of Acidimicrobium ferrooxidans type strain (ICP).</title>
        <authorList>
            <person name="Clum A."/>
            <person name="Nolan M."/>
            <person name="Lang E."/>
            <person name="Glavina Del Rio T."/>
            <person name="Tice H."/>
            <person name="Copeland A."/>
            <person name="Cheng J.F."/>
            <person name="Lucas S."/>
            <person name="Chen F."/>
            <person name="Bruce D."/>
            <person name="Goodwin L."/>
            <person name="Pitluck S."/>
            <person name="Ivanova N."/>
            <person name="Mavrommatis K."/>
            <person name="Mikhailova N."/>
            <person name="Pati A."/>
            <person name="Chen A."/>
            <person name="Palaniappan K."/>
            <person name="Goker M."/>
            <person name="Spring S."/>
            <person name="Land M."/>
            <person name="Hauser L."/>
            <person name="Chang Y.J."/>
            <person name="Jeffries C.C."/>
            <person name="Chain P."/>
            <person name="Bristow J."/>
            <person name="Eisen J.A."/>
            <person name="Markowitz V."/>
            <person name="Hugenholtz P."/>
            <person name="Kyrpides N.C."/>
            <person name="Klenk H.P."/>
            <person name="Lapidus A."/>
        </authorList>
    </citation>
    <scope>NUCLEOTIDE SEQUENCE [LARGE SCALE GENOMIC DNA]</scope>
    <source>
        <strain evidence="14">DSM 10331 / JCM 15462 / NBRC 103882 / ICP</strain>
    </source>
</reference>
<keyword evidence="9" id="KW-0411">Iron-sulfur</keyword>
<organism evidence="13 14">
    <name type="scientific">Acidimicrobium ferrooxidans (strain DSM 10331 / JCM 15462 / NBRC 103882 / ICP)</name>
    <dbReference type="NCBI Taxonomy" id="525909"/>
    <lineage>
        <taxon>Bacteria</taxon>
        <taxon>Bacillati</taxon>
        <taxon>Actinomycetota</taxon>
        <taxon>Acidimicrobiia</taxon>
        <taxon>Acidimicrobiales</taxon>
        <taxon>Acidimicrobiaceae</taxon>
        <taxon>Acidimicrobium</taxon>
    </lineage>
</organism>
<dbReference type="PANTHER" id="PTHR43177">
    <property type="entry name" value="PROTEIN NRFC"/>
    <property type="match status" value="1"/>
</dbReference>
<evidence type="ECO:0000256" key="5">
    <source>
        <dbReference type="ARBA" id="ARBA00022692"/>
    </source>
</evidence>
<dbReference type="EMBL" id="CP001631">
    <property type="protein sequence ID" value="ACU53959.1"/>
    <property type="molecule type" value="Genomic_DNA"/>
</dbReference>
<feature type="transmembrane region" description="Helical" evidence="11">
    <location>
        <begin position="467"/>
        <end position="498"/>
    </location>
</feature>
<evidence type="ECO:0000256" key="3">
    <source>
        <dbReference type="ARBA" id="ARBA00022475"/>
    </source>
</evidence>
<keyword evidence="10 11" id="KW-0472">Membrane</keyword>
<feature type="transmembrane region" description="Helical" evidence="11">
    <location>
        <begin position="287"/>
        <end position="305"/>
    </location>
</feature>
<dbReference type="InterPro" id="IPR017900">
    <property type="entry name" value="4Fe4S_Fe_S_CS"/>
</dbReference>
<gene>
    <name evidence="13" type="ordered locus">Afer_1021</name>
</gene>
<sequence length="512" mass="54930">MLTEQRTTSKETWIKVLDQTKCIGCHACTTACKSENQVPLGVTRTYVKAVEVGTFPQVRRSFQVTRCNQCTNPPCVAACPTGAMYQRPDGIVDFNKAICIGCKACMAACPYDAIFINPEDHSAEKCNFCAHRLDIGLEPACVVVCPTEAILIGKLEDDTARATRVVHRTPVAVRNPEKGTRPKLFYRGAHQATLDPIAAERPRGDTYMWSQIPSGPHVIASGHPADAHVPNSSAKAKLVYDVAHNAPWGGLVSLYTWTKGLSAGAYLVPITLWLLGKLPFSSDLVRIWGPSISLAFLAITGGLLIGDLKHPERFYLLFLKGRPESWLVRGGYGLLLFGGIDTLTLIAGILHSSTAMGILAIPGIPLAALAALYTAFLFAQAKARDLWQSPLMPIHLVIQALLLGSAVSVFVAAITDPGSTVGYLERLTGALAILNALLVVGEITITHPTAKAHLAVWEMTHGALGRLFWLGFALDLVGILTPLGMALAAAALLCILPLEHAYVQAGQRVPLA</sequence>
<keyword evidence="3" id="KW-1003">Cell membrane</keyword>
<dbReference type="PANTHER" id="PTHR43177:SF9">
    <property type="entry name" value="PROTEIN NRFC"/>
    <property type="match status" value="1"/>
</dbReference>
<evidence type="ECO:0000256" key="7">
    <source>
        <dbReference type="ARBA" id="ARBA00022989"/>
    </source>
</evidence>
<dbReference type="InterPro" id="IPR017896">
    <property type="entry name" value="4Fe4S_Fe-S-bd"/>
</dbReference>
<dbReference type="Gene3D" id="3.30.70.20">
    <property type="match status" value="2"/>
</dbReference>
<feature type="domain" description="4Fe-4S ferredoxin-type" evidence="12">
    <location>
        <begin position="13"/>
        <end position="43"/>
    </location>
</feature>
<evidence type="ECO:0000256" key="8">
    <source>
        <dbReference type="ARBA" id="ARBA00023004"/>
    </source>
</evidence>
<dbReference type="KEGG" id="afo:Afer_1021"/>
<accession>C7LZ01</accession>
<dbReference type="CDD" id="cd10551">
    <property type="entry name" value="PsrB"/>
    <property type="match status" value="1"/>
</dbReference>
<keyword evidence="14" id="KW-1185">Reference proteome</keyword>
<feature type="transmembrane region" description="Helical" evidence="11">
    <location>
        <begin position="326"/>
        <end position="350"/>
    </location>
</feature>
<dbReference type="STRING" id="525909.Afer_1021"/>
<dbReference type="SUPFAM" id="SSF54862">
    <property type="entry name" value="4Fe-4S ferredoxins"/>
    <property type="match status" value="1"/>
</dbReference>
<feature type="domain" description="4Fe-4S ferredoxin-type" evidence="12">
    <location>
        <begin position="58"/>
        <end position="89"/>
    </location>
</feature>
<dbReference type="Pfam" id="PF13247">
    <property type="entry name" value="Fer4_11"/>
    <property type="match status" value="1"/>
</dbReference>
<dbReference type="GO" id="GO:0005886">
    <property type="term" value="C:plasma membrane"/>
    <property type="evidence" value="ECO:0007669"/>
    <property type="project" value="UniProtKB-SubCell"/>
</dbReference>
<evidence type="ECO:0000256" key="10">
    <source>
        <dbReference type="ARBA" id="ARBA00023136"/>
    </source>
</evidence>
<keyword evidence="7 11" id="KW-1133">Transmembrane helix</keyword>
<dbReference type="eggNOG" id="COG0437">
    <property type="taxonomic scope" value="Bacteria"/>
</dbReference>
<dbReference type="PROSITE" id="PS00198">
    <property type="entry name" value="4FE4S_FER_1"/>
    <property type="match status" value="1"/>
</dbReference>
<feature type="domain" description="4Fe-4S ferredoxin-type" evidence="12">
    <location>
        <begin position="90"/>
        <end position="119"/>
    </location>
</feature>
<evidence type="ECO:0000256" key="6">
    <source>
        <dbReference type="ARBA" id="ARBA00022723"/>
    </source>
</evidence>
<keyword evidence="8" id="KW-0408">Iron</keyword>
<evidence type="ECO:0000256" key="11">
    <source>
        <dbReference type="SAM" id="Phobius"/>
    </source>
</evidence>
<dbReference type="eggNOG" id="COG5557">
    <property type="taxonomic scope" value="Bacteria"/>
</dbReference>
<keyword evidence="4" id="KW-0004">4Fe-4S</keyword>
<evidence type="ECO:0000313" key="14">
    <source>
        <dbReference type="Proteomes" id="UP000000771"/>
    </source>
</evidence>
<keyword evidence="5 11" id="KW-0812">Transmembrane</keyword>
<evidence type="ECO:0000256" key="2">
    <source>
        <dbReference type="ARBA" id="ARBA00008929"/>
    </source>
</evidence>